<evidence type="ECO:0000313" key="11">
    <source>
        <dbReference type="Proteomes" id="UP000036955"/>
    </source>
</evidence>
<dbReference type="SUPFAM" id="SSF52540">
    <property type="entry name" value="P-loop containing nucleoside triphosphate hydrolases"/>
    <property type="match status" value="2"/>
</dbReference>
<dbReference type="SMART" id="SM01086">
    <property type="entry name" value="ClpB_D2-small"/>
    <property type="match status" value="1"/>
</dbReference>
<dbReference type="SMART" id="SM00382">
    <property type="entry name" value="AAA"/>
    <property type="match status" value="2"/>
</dbReference>
<evidence type="ECO:0000256" key="4">
    <source>
        <dbReference type="ARBA" id="ARBA00022840"/>
    </source>
</evidence>
<evidence type="ECO:0000259" key="9">
    <source>
        <dbReference type="PROSITE" id="PS51903"/>
    </source>
</evidence>
<dbReference type="OrthoDB" id="9803641at2"/>
<dbReference type="CDD" id="cd00009">
    <property type="entry name" value="AAA"/>
    <property type="match status" value="1"/>
</dbReference>
<dbReference type="Pfam" id="PF00004">
    <property type="entry name" value="AAA"/>
    <property type="match status" value="1"/>
</dbReference>
<dbReference type="InterPro" id="IPR050130">
    <property type="entry name" value="ClpA_ClpB"/>
</dbReference>
<keyword evidence="4 7" id="KW-0067">ATP-binding</keyword>
<evidence type="ECO:0000256" key="1">
    <source>
        <dbReference type="ARBA" id="ARBA00008675"/>
    </source>
</evidence>
<evidence type="ECO:0000256" key="7">
    <source>
        <dbReference type="RuleBase" id="RU004432"/>
    </source>
</evidence>
<keyword evidence="8" id="KW-0175">Coiled coil</keyword>
<keyword evidence="3 7" id="KW-0547">Nucleotide-binding</keyword>
<dbReference type="FunFam" id="3.40.50.300:FF:000010">
    <property type="entry name" value="Chaperone clpB 1, putative"/>
    <property type="match status" value="1"/>
</dbReference>
<dbReference type="PANTHER" id="PTHR11638:SF181">
    <property type="entry name" value="ATPASE SUBUNIT OF ATP-DEPENDENT PROTEASE"/>
    <property type="match status" value="1"/>
</dbReference>
<keyword evidence="2 6" id="KW-0677">Repeat</keyword>
<dbReference type="InterPro" id="IPR027417">
    <property type="entry name" value="P-loop_NTPase"/>
</dbReference>
<dbReference type="FunFam" id="3.40.50.300:FF:000025">
    <property type="entry name" value="ATP-dependent Clp protease subunit"/>
    <property type="match status" value="1"/>
</dbReference>
<evidence type="ECO:0000256" key="6">
    <source>
        <dbReference type="PROSITE-ProRule" id="PRU01251"/>
    </source>
</evidence>
<dbReference type="InterPro" id="IPR028299">
    <property type="entry name" value="ClpA/B_CS2"/>
</dbReference>
<dbReference type="GO" id="GO:0005737">
    <property type="term" value="C:cytoplasm"/>
    <property type="evidence" value="ECO:0007669"/>
    <property type="project" value="TreeGrafter"/>
</dbReference>
<dbReference type="PROSITE" id="PS51903">
    <property type="entry name" value="CLP_R"/>
    <property type="match status" value="1"/>
</dbReference>
<evidence type="ECO:0000313" key="10">
    <source>
        <dbReference type="EMBL" id="KNH17925.1"/>
    </source>
</evidence>
<organism evidence="10 11">
    <name type="scientific">Pseudomonas syringae</name>
    <dbReference type="NCBI Taxonomy" id="317"/>
    <lineage>
        <taxon>Bacteria</taxon>
        <taxon>Pseudomonadati</taxon>
        <taxon>Pseudomonadota</taxon>
        <taxon>Gammaproteobacteria</taxon>
        <taxon>Pseudomonadales</taxon>
        <taxon>Pseudomonadaceae</taxon>
        <taxon>Pseudomonas</taxon>
    </lineage>
</organism>
<dbReference type="InterPro" id="IPR017729">
    <property type="entry name" value="ATPase_T6SS_ClpV1"/>
</dbReference>
<dbReference type="InterPro" id="IPR004176">
    <property type="entry name" value="Clp_R_N"/>
</dbReference>
<protein>
    <submittedName>
        <fullName evidence="10">ATPase AAA</fullName>
    </submittedName>
</protein>
<dbReference type="Proteomes" id="UP000036955">
    <property type="component" value="Unassembled WGS sequence"/>
</dbReference>
<dbReference type="InterPro" id="IPR019489">
    <property type="entry name" value="Clp_ATPase_C"/>
</dbReference>
<dbReference type="EMBL" id="LFQK01000073">
    <property type="protein sequence ID" value="KNH17925.1"/>
    <property type="molecule type" value="Genomic_DNA"/>
</dbReference>
<dbReference type="InterPro" id="IPR001270">
    <property type="entry name" value="ClpA/B"/>
</dbReference>
<dbReference type="PATRIC" id="fig|317.197.peg.5677"/>
<dbReference type="Pfam" id="PF07724">
    <property type="entry name" value="AAA_2"/>
    <property type="match status" value="1"/>
</dbReference>
<evidence type="ECO:0000256" key="2">
    <source>
        <dbReference type="ARBA" id="ARBA00022737"/>
    </source>
</evidence>
<gene>
    <name evidence="10" type="ORF">ACS77_27510</name>
</gene>
<dbReference type="PRINTS" id="PR00300">
    <property type="entry name" value="CLPPROTEASEA"/>
</dbReference>
<dbReference type="GO" id="GO:0016887">
    <property type="term" value="F:ATP hydrolysis activity"/>
    <property type="evidence" value="ECO:0007669"/>
    <property type="project" value="InterPro"/>
</dbReference>
<comment type="caution">
    <text evidence="10">The sequence shown here is derived from an EMBL/GenBank/DDBJ whole genome shotgun (WGS) entry which is preliminary data.</text>
</comment>
<dbReference type="InterPro" id="IPR003959">
    <property type="entry name" value="ATPase_AAA_core"/>
</dbReference>
<dbReference type="AlphaFoldDB" id="A0A0L1LNS4"/>
<name>A0A0L1LNS4_PSESX</name>
<dbReference type="PANTHER" id="PTHR11638">
    <property type="entry name" value="ATP-DEPENDENT CLP PROTEASE"/>
    <property type="match status" value="1"/>
</dbReference>
<dbReference type="InterPro" id="IPR041546">
    <property type="entry name" value="ClpA/ClpB_AAA_lid"/>
</dbReference>
<keyword evidence="5 7" id="KW-0143">Chaperone</keyword>
<dbReference type="Pfam" id="PF10431">
    <property type="entry name" value="ClpB_D2-small"/>
    <property type="match status" value="1"/>
</dbReference>
<dbReference type="Gene3D" id="1.10.8.60">
    <property type="match status" value="1"/>
</dbReference>
<dbReference type="InterPro" id="IPR018368">
    <property type="entry name" value="ClpA/B_CS1"/>
</dbReference>
<evidence type="ECO:0000256" key="5">
    <source>
        <dbReference type="ARBA" id="ARBA00023186"/>
    </source>
</evidence>
<dbReference type="GO" id="GO:0005524">
    <property type="term" value="F:ATP binding"/>
    <property type="evidence" value="ECO:0007669"/>
    <property type="project" value="UniProtKB-KW"/>
</dbReference>
<reference evidence="10 11" key="1">
    <citation type="submission" date="2015-06" db="EMBL/GenBank/DDBJ databases">
        <authorList>
            <person name="Hoefler B.C."/>
            <person name="Straight P.D."/>
        </authorList>
    </citation>
    <scope>NUCLEOTIDE SEQUENCE [LARGE SCALE GENOMIC DNA]</scope>
    <source>
        <strain evidence="10 11">Riq4</strain>
    </source>
</reference>
<comment type="similarity">
    <text evidence="1 7">Belongs to the ClpA/ClpB family.</text>
</comment>
<feature type="coiled-coil region" evidence="8">
    <location>
        <begin position="417"/>
        <end position="493"/>
    </location>
</feature>
<dbReference type="PROSITE" id="PS00870">
    <property type="entry name" value="CLPAB_1"/>
    <property type="match status" value="1"/>
</dbReference>
<feature type="domain" description="Clp R" evidence="9">
    <location>
        <begin position="10"/>
        <end position="153"/>
    </location>
</feature>
<dbReference type="NCBIfam" id="TIGR03345">
    <property type="entry name" value="VI_ClpV1"/>
    <property type="match status" value="1"/>
</dbReference>
<dbReference type="InterPro" id="IPR036628">
    <property type="entry name" value="Clp_N_dom_sf"/>
</dbReference>
<accession>A0A0L1LNS4</accession>
<dbReference type="CDD" id="cd19499">
    <property type="entry name" value="RecA-like_ClpB_Hsp104-like"/>
    <property type="match status" value="1"/>
</dbReference>
<dbReference type="GO" id="GO:0034605">
    <property type="term" value="P:cellular response to heat"/>
    <property type="evidence" value="ECO:0007669"/>
    <property type="project" value="TreeGrafter"/>
</dbReference>
<proteinExistence type="inferred from homology"/>
<sequence length="882" mass="96253">MINVDLQQLIQALDAETRRDLESSAERCVARGGSKILVEDLLLGLLERPQGLLARVLQDAEVDAGELSAALQSRVEHSASRNPVFAPELVQWLQDALLVASLELGQSQVEQAALILALLRNPMRYAGSRYQSLLAKLNIERLKEFALSQKEQPATGKPAVPGESLLQRFTHNLTQQTRDGKLDPVLCRDGAIRQMVDILARRRKNNPIVVGEAGVGKTAIVEGLASRIAAGEVPQVLKGVELLSLDMGLLQAGASVKGEFERRLKGVIDEVKASPKPIILFIDEAHTLIGAGGNAGGSDAANLLKPALARGELRTIAATTWAEYKKYFEKDPALARRFQPVQLHEPTVSEAVTILRGLAQVYEKSHGIYLRDDAVVAAAELSARYLAGRQLPDKAVDVLDTACARVRISLAAAPESLERLRGELAEGGRQRQALRRDAEAGLLIDHEALDALEDRLAEAEDERVALETLWTEQKELAERLLDLRQQLAKAREAAAVEPTITVEEDAEGTVIETLPVDEAQSVASLETALNETHRSLTELQVKECLVSFEVCPRLVAEVISAWTGVPLAQLAREHNAKVASFATDLRTRIRGQEQAVHALDRSMRATAAGLNKPDAPVGVFLLVGPSGVGKTETALALADLLYGGDRFITTINMSEFQEKHTVSRLIGAPPGYVGYGEGGMLTEAVRQKPYSVVLLDEVEKADPDVLNLFYQIFDKGVANDGEGREIDFRNTLILMTSNLGSDRISELCENGARPTAEVLEETIRPVLSKHFKPALLARMRVVPYYPVGGPVLRELIEIKLGRLGDRLNRRQLDFTYSQDLVDHLAERCTQSDSGARLIDHLLDLHVLPLVADRLLDAMATGESLKRVHATLDGNASVMCEFA</sequence>
<evidence type="ECO:0000256" key="8">
    <source>
        <dbReference type="SAM" id="Coils"/>
    </source>
</evidence>
<dbReference type="Gene3D" id="3.40.50.300">
    <property type="entry name" value="P-loop containing nucleotide triphosphate hydrolases"/>
    <property type="match status" value="3"/>
</dbReference>
<dbReference type="SUPFAM" id="SSF81923">
    <property type="entry name" value="Double Clp-N motif"/>
    <property type="match status" value="1"/>
</dbReference>
<dbReference type="InterPro" id="IPR003593">
    <property type="entry name" value="AAA+_ATPase"/>
</dbReference>
<dbReference type="Pfam" id="PF17871">
    <property type="entry name" value="AAA_lid_9"/>
    <property type="match status" value="1"/>
</dbReference>
<evidence type="ECO:0000256" key="3">
    <source>
        <dbReference type="ARBA" id="ARBA00022741"/>
    </source>
</evidence>
<dbReference type="Gene3D" id="1.10.1780.10">
    <property type="entry name" value="Clp, N-terminal domain"/>
    <property type="match status" value="1"/>
</dbReference>
<dbReference type="PROSITE" id="PS00871">
    <property type="entry name" value="CLPAB_2"/>
    <property type="match status" value="1"/>
</dbReference>
<dbReference type="Pfam" id="PF02861">
    <property type="entry name" value="Clp_N"/>
    <property type="match status" value="1"/>
</dbReference>